<protein>
    <submittedName>
        <fullName evidence="1">Uncharacterized protein</fullName>
    </submittedName>
</protein>
<sequence length="62" mass="7149">MKAWTEAGNRGLCNPNAPWRGDRPVRALCLCTTPSSWREQEAGLREVRQWRAVSISWFFLSV</sequence>
<proteinExistence type="predicted"/>
<dbReference type="AlphaFoldDB" id="A0A4Z2HKB0"/>
<dbReference type="Proteomes" id="UP000314294">
    <property type="component" value="Unassembled WGS sequence"/>
</dbReference>
<name>A0A4Z2HKB0_9TELE</name>
<dbReference type="EMBL" id="SRLO01000226">
    <property type="protein sequence ID" value="TNN66040.1"/>
    <property type="molecule type" value="Genomic_DNA"/>
</dbReference>
<keyword evidence="2" id="KW-1185">Reference proteome</keyword>
<organism evidence="1 2">
    <name type="scientific">Liparis tanakae</name>
    <name type="common">Tanaka's snailfish</name>
    <dbReference type="NCBI Taxonomy" id="230148"/>
    <lineage>
        <taxon>Eukaryota</taxon>
        <taxon>Metazoa</taxon>
        <taxon>Chordata</taxon>
        <taxon>Craniata</taxon>
        <taxon>Vertebrata</taxon>
        <taxon>Euteleostomi</taxon>
        <taxon>Actinopterygii</taxon>
        <taxon>Neopterygii</taxon>
        <taxon>Teleostei</taxon>
        <taxon>Neoteleostei</taxon>
        <taxon>Acanthomorphata</taxon>
        <taxon>Eupercaria</taxon>
        <taxon>Perciformes</taxon>
        <taxon>Cottioidei</taxon>
        <taxon>Cottales</taxon>
        <taxon>Liparidae</taxon>
        <taxon>Liparis</taxon>
    </lineage>
</organism>
<evidence type="ECO:0000313" key="1">
    <source>
        <dbReference type="EMBL" id="TNN66040.1"/>
    </source>
</evidence>
<gene>
    <name evidence="1" type="ORF">EYF80_023796</name>
</gene>
<comment type="caution">
    <text evidence="1">The sequence shown here is derived from an EMBL/GenBank/DDBJ whole genome shotgun (WGS) entry which is preliminary data.</text>
</comment>
<accession>A0A4Z2HKB0</accession>
<reference evidence="1 2" key="1">
    <citation type="submission" date="2019-03" db="EMBL/GenBank/DDBJ databases">
        <title>First draft genome of Liparis tanakae, snailfish: a comprehensive survey of snailfish specific genes.</title>
        <authorList>
            <person name="Kim W."/>
            <person name="Song I."/>
            <person name="Jeong J.-H."/>
            <person name="Kim D."/>
            <person name="Kim S."/>
            <person name="Ryu S."/>
            <person name="Song J.Y."/>
            <person name="Lee S.K."/>
        </authorList>
    </citation>
    <scope>NUCLEOTIDE SEQUENCE [LARGE SCALE GENOMIC DNA]</scope>
    <source>
        <tissue evidence="1">Muscle</tissue>
    </source>
</reference>
<evidence type="ECO:0000313" key="2">
    <source>
        <dbReference type="Proteomes" id="UP000314294"/>
    </source>
</evidence>